<organism evidence="13 14">
    <name type="scientific">Anaerofustis stercorihominis</name>
    <dbReference type="NCBI Taxonomy" id="214853"/>
    <lineage>
        <taxon>Bacteria</taxon>
        <taxon>Bacillati</taxon>
        <taxon>Bacillota</taxon>
        <taxon>Clostridia</taxon>
        <taxon>Eubacteriales</taxon>
        <taxon>Eubacteriaceae</taxon>
        <taxon>Anaerofustis</taxon>
    </lineage>
</organism>
<evidence type="ECO:0000256" key="8">
    <source>
        <dbReference type="ARBA" id="ARBA00023154"/>
    </source>
</evidence>
<dbReference type="CDD" id="cd02274">
    <property type="entry name" value="DHDPR_N"/>
    <property type="match status" value="1"/>
</dbReference>
<dbReference type="HAMAP" id="MF_00102">
    <property type="entry name" value="DapB"/>
    <property type="match status" value="1"/>
</dbReference>
<dbReference type="GO" id="GO:0005829">
    <property type="term" value="C:cytosol"/>
    <property type="evidence" value="ECO:0007669"/>
    <property type="project" value="TreeGrafter"/>
</dbReference>
<keyword evidence="2 9" id="KW-0963">Cytoplasm</keyword>
<feature type="domain" description="Dihydrodipicolinate reductase N-terminal" evidence="11">
    <location>
        <begin position="2"/>
        <end position="112"/>
    </location>
</feature>
<feature type="active site" description="Proton donor" evidence="9">
    <location>
        <position position="146"/>
    </location>
</feature>
<dbReference type="InterPro" id="IPR022663">
    <property type="entry name" value="DapB_C"/>
</dbReference>
<dbReference type="RefSeq" id="WP_117531880.1">
    <property type="nucleotide sequence ID" value="NZ_CP176644.1"/>
</dbReference>
<evidence type="ECO:0000256" key="4">
    <source>
        <dbReference type="ARBA" id="ARBA00022857"/>
    </source>
</evidence>
<dbReference type="GO" id="GO:0050661">
    <property type="term" value="F:NADP binding"/>
    <property type="evidence" value="ECO:0007669"/>
    <property type="project" value="UniProtKB-UniRule"/>
</dbReference>
<feature type="domain" description="Dihydrodipicolinate reductase C-terminal" evidence="12">
    <location>
        <begin position="115"/>
        <end position="248"/>
    </location>
</feature>
<dbReference type="PANTHER" id="PTHR20836:SF7">
    <property type="entry name" value="4-HYDROXY-TETRAHYDRODIPICOLINATE REDUCTASE"/>
    <property type="match status" value="1"/>
</dbReference>
<comment type="subcellular location">
    <subcellularLocation>
        <location evidence="9">Cytoplasm</location>
    </subcellularLocation>
</comment>
<keyword evidence="6 9" id="KW-0560">Oxidoreductase</keyword>
<feature type="binding site" evidence="9">
    <location>
        <position position="143"/>
    </location>
    <ligand>
        <name>(S)-2,3,4,5-tetrahydrodipicolinate</name>
        <dbReference type="ChEBI" id="CHEBI:16845"/>
    </ligand>
</feature>
<comment type="caution">
    <text evidence="13">The sequence shown here is derived from an EMBL/GenBank/DDBJ whole genome shotgun (WGS) entry which is preliminary data.</text>
</comment>
<keyword evidence="3 9" id="KW-0028">Amino-acid biosynthesis</keyword>
<feature type="binding site" evidence="9">
    <location>
        <begin position="85"/>
        <end position="87"/>
    </location>
    <ligand>
        <name>NAD(+)</name>
        <dbReference type="ChEBI" id="CHEBI:57540"/>
    </ligand>
</feature>
<dbReference type="FunFam" id="3.30.360.10:FF:000009">
    <property type="entry name" value="4-hydroxy-tetrahydrodipicolinate reductase"/>
    <property type="match status" value="1"/>
</dbReference>
<evidence type="ECO:0000256" key="9">
    <source>
        <dbReference type="HAMAP-Rule" id="MF_00102"/>
    </source>
</evidence>
<dbReference type="UniPathway" id="UPA00034">
    <property type="reaction ID" value="UER00018"/>
</dbReference>
<keyword evidence="5 9" id="KW-0220">Diaminopimelate biosynthesis</keyword>
<comment type="catalytic activity">
    <reaction evidence="9">
        <text>(S)-2,3,4,5-tetrahydrodipicolinate + NADP(+) + H2O = (2S,4S)-4-hydroxy-2,3,4,5-tetrahydrodipicolinate + NADPH + H(+)</text>
        <dbReference type="Rhea" id="RHEA:35331"/>
        <dbReference type="ChEBI" id="CHEBI:15377"/>
        <dbReference type="ChEBI" id="CHEBI:15378"/>
        <dbReference type="ChEBI" id="CHEBI:16845"/>
        <dbReference type="ChEBI" id="CHEBI:57783"/>
        <dbReference type="ChEBI" id="CHEBI:58349"/>
        <dbReference type="ChEBI" id="CHEBI:67139"/>
        <dbReference type="EC" id="1.17.1.8"/>
    </reaction>
</comment>
<dbReference type="NCBIfam" id="TIGR00036">
    <property type="entry name" value="dapB"/>
    <property type="match status" value="1"/>
</dbReference>
<comment type="similarity">
    <text evidence="1 9">Belongs to the DapB family.</text>
</comment>
<feature type="binding site" evidence="9">
    <location>
        <begin position="109"/>
        <end position="112"/>
    </location>
    <ligand>
        <name>NAD(+)</name>
        <dbReference type="ChEBI" id="CHEBI:57540"/>
    </ligand>
</feature>
<dbReference type="GO" id="GO:0019877">
    <property type="term" value="P:diaminopimelate biosynthetic process"/>
    <property type="evidence" value="ECO:0007669"/>
    <property type="project" value="UniProtKB-UniRule"/>
</dbReference>
<name>A0A3E3E235_9FIRM</name>
<dbReference type="Gene3D" id="3.40.50.720">
    <property type="entry name" value="NAD(P)-binding Rossmann-like Domain"/>
    <property type="match status" value="1"/>
</dbReference>
<dbReference type="GO" id="GO:0051287">
    <property type="term" value="F:NAD binding"/>
    <property type="evidence" value="ECO:0007669"/>
    <property type="project" value="UniProtKB-UniRule"/>
</dbReference>
<dbReference type="PROSITE" id="PS01298">
    <property type="entry name" value="DAPB"/>
    <property type="match status" value="1"/>
</dbReference>
<keyword evidence="4 9" id="KW-0521">NADP</keyword>
<accession>A0A3E3E235</accession>
<dbReference type="EC" id="1.17.1.8" evidence="9 10"/>
<proteinExistence type="inferred from homology"/>
<dbReference type="GO" id="GO:0008839">
    <property type="term" value="F:4-hydroxy-tetrahydrodipicolinate reductase"/>
    <property type="evidence" value="ECO:0007669"/>
    <property type="project" value="UniProtKB-UniRule"/>
</dbReference>
<comment type="pathway">
    <text evidence="9">Amino-acid biosynthesis; L-lysine biosynthesis via DAP pathway; (S)-tetrahydrodipicolinate from L-aspartate: step 4/4.</text>
</comment>
<reference evidence="13 14" key="1">
    <citation type="submission" date="2018-08" db="EMBL/GenBank/DDBJ databases">
        <title>A genome reference for cultivated species of the human gut microbiota.</title>
        <authorList>
            <person name="Zou Y."/>
            <person name="Xue W."/>
            <person name="Luo G."/>
        </authorList>
    </citation>
    <scope>NUCLEOTIDE SEQUENCE [LARGE SCALE GENOMIC DNA]</scope>
    <source>
        <strain evidence="13 14">AM25-6</strain>
    </source>
</reference>
<sequence>MIKVMISGFNGAMGQNVKNIVEGYEDMKIVCGFDKQSKGNEGYPIYSSFDDIKEEIDVVIDFSHFSLVDDLIDFCVKTNTALVCATTGLEDSTNAHLEEASKTIPIFKTGNFSYGISVVSKMLELGAKMLCEDFDTEIIEKHHNRKVDAPSGTAYMLADVIKENADKELEYKFSRYGKDVKREKKDLTIHAVRGGTIVGEHEVIFAGEDEIIEVKHTALSRKVFAVGAVKAGRYIYDKGYGYFEMNDIV</sequence>
<comment type="caution">
    <text evidence="9">Was originally thought to be a dihydrodipicolinate reductase (DHDPR), catalyzing the conversion of dihydrodipicolinate to tetrahydrodipicolinate. However, it was shown in E.coli that the substrate of the enzymatic reaction is not dihydrodipicolinate (DHDP) but in fact (2S,4S)-4-hydroxy-2,3,4,5-tetrahydrodipicolinic acid (HTPA), the product released by the DapA-catalyzed reaction.</text>
</comment>
<comment type="catalytic activity">
    <reaction evidence="9">
        <text>(S)-2,3,4,5-tetrahydrodipicolinate + NAD(+) + H2O = (2S,4S)-4-hydroxy-2,3,4,5-tetrahydrodipicolinate + NADH + H(+)</text>
        <dbReference type="Rhea" id="RHEA:35323"/>
        <dbReference type="ChEBI" id="CHEBI:15377"/>
        <dbReference type="ChEBI" id="CHEBI:15378"/>
        <dbReference type="ChEBI" id="CHEBI:16845"/>
        <dbReference type="ChEBI" id="CHEBI:57540"/>
        <dbReference type="ChEBI" id="CHEBI:57945"/>
        <dbReference type="ChEBI" id="CHEBI:67139"/>
        <dbReference type="EC" id="1.17.1.8"/>
    </reaction>
</comment>
<keyword evidence="7 9" id="KW-0520">NAD</keyword>
<comment type="function">
    <text evidence="9">Catalyzes the conversion of 4-hydroxy-tetrahydrodipicolinate (HTPA) to tetrahydrodipicolinate.</text>
</comment>
<dbReference type="InterPro" id="IPR036291">
    <property type="entry name" value="NAD(P)-bd_dom_sf"/>
</dbReference>
<evidence type="ECO:0000256" key="2">
    <source>
        <dbReference type="ARBA" id="ARBA00022490"/>
    </source>
</evidence>
<gene>
    <name evidence="9" type="primary">dapB</name>
    <name evidence="13" type="ORF">DW687_04655</name>
</gene>
<evidence type="ECO:0000313" key="13">
    <source>
        <dbReference type="EMBL" id="RGD75620.1"/>
    </source>
</evidence>
<evidence type="ECO:0000259" key="12">
    <source>
        <dbReference type="Pfam" id="PF05173"/>
    </source>
</evidence>
<dbReference type="InterPro" id="IPR023940">
    <property type="entry name" value="DHDPR_bac"/>
</dbReference>
<evidence type="ECO:0000259" key="11">
    <source>
        <dbReference type="Pfam" id="PF01113"/>
    </source>
</evidence>
<dbReference type="InterPro" id="IPR022664">
    <property type="entry name" value="DapB_N_CS"/>
</dbReference>
<protein>
    <recommendedName>
        <fullName evidence="9 10">4-hydroxy-tetrahydrodipicolinate reductase</fullName>
        <shortName evidence="9">HTPA reductase</shortName>
        <ecNumber evidence="9 10">1.17.1.8</ecNumber>
    </recommendedName>
</protein>
<dbReference type="AlphaFoldDB" id="A0A3E3E235"/>
<dbReference type="InterPro" id="IPR000846">
    <property type="entry name" value="DapB_N"/>
</dbReference>
<feature type="binding site" evidence="9">
    <location>
        <begin position="152"/>
        <end position="153"/>
    </location>
    <ligand>
        <name>(S)-2,3,4,5-tetrahydrodipicolinate</name>
        <dbReference type="ChEBI" id="CHEBI:16845"/>
    </ligand>
</feature>
<evidence type="ECO:0000256" key="5">
    <source>
        <dbReference type="ARBA" id="ARBA00022915"/>
    </source>
</evidence>
<feature type="binding site" evidence="9">
    <location>
        <begin position="8"/>
        <end position="13"/>
    </location>
    <ligand>
        <name>NAD(+)</name>
        <dbReference type="ChEBI" id="CHEBI:57540"/>
    </ligand>
</feature>
<dbReference type="Gene3D" id="3.30.360.10">
    <property type="entry name" value="Dihydrodipicolinate Reductase, domain 2"/>
    <property type="match status" value="1"/>
</dbReference>
<evidence type="ECO:0000313" key="14">
    <source>
        <dbReference type="Proteomes" id="UP000261212"/>
    </source>
</evidence>
<dbReference type="EMBL" id="QUSM01000002">
    <property type="protein sequence ID" value="RGD75620.1"/>
    <property type="molecule type" value="Genomic_DNA"/>
</dbReference>
<feature type="active site" description="Proton donor/acceptor" evidence="9">
    <location>
        <position position="142"/>
    </location>
</feature>
<dbReference type="GO" id="GO:0016726">
    <property type="term" value="F:oxidoreductase activity, acting on CH or CH2 groups, NAD or NADP as acceptor"/>
    <property type="evidence" value="ECO:0007669"/>
    <property type="project" value="UniProtKB-UniRule"/>
</dbReference>
<evidence type="ECO:0000256" key="10">
    <source>
        <dbReference type="NCBIfam" id="TIGR00036"/>
    </source>
</evidence>
<comment type="caution">
    <text evidence="9">Lacks conserved residue(s) required for the propagation of feature annotation.</text>
</comment>
<dbReference type="Pfam" id="PF01113">
    <property type="entry name" value="DapB_N"/>
    <property type="match status" value="1"/>
</dbReference>
<keyword evidence="8 9" id="KW-0457">Lysine biosynthesis</keyword>
<dbReference type="SUPFAM" id="SSF55347">
    <property type="entry name" value="Glyceraldehyde-3-phosphate dehydrogenase-like, C-terminal domain"/>
    <property type="match status" value="1"/>
</dbReference>
<evidence type="ECO:0000256" key="6">
    <source>
        <dbReference type="ARBA" id="ARBA00023002"/>
    </source>
</evidence>
<dbReference type="PANTHER" id="PTHR20836">
    <property type="entry name" value="DIHYDRODIPICOLINATE REDUCTASE"/>
    <property type="match status" value="1"/>
</dbReference>
<dbReference type="Proteomes" id="UP000261212">
    <property type="component" value="Unassembled WGS sequence"/>
</dbReference>
<evidence type="ECO:0000256" key="1">
    <source>
        <dbReference type="ARBA" id="ARBA00006642"/>
    </source>
</evidence>
<evidence type="ECO:0000256" key="7">
    <source>
        <dbReference type="ARBA" id="ARBA00023027"/>
    </source>
</evidence>
<dbReference type="Pfam" id="PF05173">
    <property type="entry name" value="DapB_C"/>
    <property type="match status" value="1"/>
</dbReference>
<dbReference type="PIRSF" id="PIRSF000161">
    <property type="entry name" value="DHPR"/>
    <property type="match status" value="1"/>
</dbReference>
<evidence type="ECO:0000256" key="3">
    <source>
        <dbReference type="ARBA" id="ARBA00022605"/>
    </source>
</evidence>
<dbReference type="SUPFAM" id="SSF51735">
    <property type="entry name" value="NAD(P)-binding Rossmann-fold domains"/>
    <property type="match status" value="1"/>
</dbReference>
<dbReference type="GO" id="GO:0009089">
    <property type="term" value="P:lysine biosynthetic process via diaminopimelate"/>
    <property type="evidence" value="ECO:0007669"/>
    <property type="project" value="UniProtKB-UniRule"/>
</dbReference>
<comment type="subunit">
    <text evidence="9">Homotetramer.</text>
</comment>